<sequence>MGQAMPLHKKLEPSAMLLPSSLPHRYIEAGVAESVLLLNGQACTYPQGFLSAGEQLAAGLGCSYLGLPFGVGVSGTSCLDSLGLCYPPSVLGHSTPLATSPLSPGCLLAGGGFLHDGLFCGYPEEALHWACLSKRQGANLESIALSAEDDDSAAAKEHNNRRHSAHPPSAVSPLSPKNGGSFEDSKESNVSSYIKCWGEGLRSSCPWVSKAEWPQDNKQAPSESVYSSCLNRSFPEAALEVAMRQVSKEGVDKGVFQQASKDSISEKVVDPVKKECPKGRTALSRYTKLGRSYPGSALSKALREARSDMVNKPLHWSKDNALPTSKEHGKEMFSKKVDGVITQSLQHQDNQILGNSKLAEDKEEDDGDRHKMCTKIVCDDVRESATSPADFPFAPSEDIPRQNHPVVQADAPRESHRSKRLCPSLGTEAKMSLSQSCLDGSLSEALQKAGEPRGGGSGSVGRKRTAGTSKASSRTRGSGRISTGLSRSYPGSTLSKALRRACSAASDHGGSTSCLLASTNSDGGTGASESDEELTNLDWLYEGTNPLHSLSLGHEQGELLRSLSPARDAASTDSSSQIMASPNTARGSATVTGKPPYSFSCLIFLAIEFSPGKRLPVRDIYSWILENFPYFASAPTGWKNSVRHNLSLNKCFRRVEKDRSQSDWERFLVVHRPRVQTQPPSSTQQNTVPMVLACLPHTSCLSTVLSQVRQNVSAQLHTRFFTILMILPFLVFFSMFPSPSLLSPLSFTFR</sequence>
<keyword evidence="5 6" id="KW-0539">Nucleus</keyword>
<dbReference type="Proteomes" id="UP000694388">
    <property type="component" value="Unplaced"/>
</dbReference>
<dbReference type="GO" id="GO:0003700">
    <property type="term" value="F:DNA-binding transcription factor activity"/>
    <property type="evidence" value="ECO:0007669"/>
    <property type="project" value="InterPro"/>
</dbReference>
<dbReference type="GeneTree" id="ENSGT00940000155937"/>
<keyword evidence="8" id="KW-1133">Transmembrane helix</keyword>
<evidence type="ECO:0000256" key="1">
    <source>
        <dbReference type="ARBA" id="ARBA00004123"/>
    </source>
</evidence>
<dbReference type="InterPro" id="IPR018122">
    <property type="entry name" value="TF_fork_head_CS_1"/>
</dbReference>
<dbReference type="Ensembl" id="ENSEBUT00000011697.1">
    <property type="protein sequence ID" value="ENSEBUP00000011136.1"/>
    <property type="gene ID" value="ENSEBUG00000007152.1"/>
</dbReference>
<dbReference type="InterPro" id="IPR047119">
    <property type="entry name" value="FOXN2/3-like"/>
</dbReference>
<reference evidence="10" key="2">
    <citation type="submission" date="2025-09" db="UniProtKB">
        <authorList>
            <consortium name="Ensembl"/>
        </authorList>
    </citation>
    <scope>IDENTIFICATION</scope>
</reference>
<evidence type="ECO:0000256" key="2">
    <source>
        <dbReference type="ARBA" id="ARBA00023015"/>
    </source>
</evidence>
<organism evidence="10 11">
    <name type="scientific">Eptatretus burgeri</name>
    <name type="common">Inshore hagfish</name>
    <dbReference type="NCBI Taxonomy" id="7764"/>
    <lineage>
        <taxon>Eukaryota</taxon>
        <taxon>Metazoa</taxon>
        <taxon>Chordata</taxon>
        <taxon>Craniata</taxon>
        <taxon>Vertebrata</taxon>
        <taxon>Cyclostomata</taxon>
        <taxon>Myxini</taxon>
        <taxon>Myxiniformes</taxon>
        <taxon>Myxinidae</taxon>
        <taxon>Eptatretinae</taxon>
        <taxon>Eptatretus</taxon>
    </lineage>
</organism>
<keyword evidence="8" id="KW-0472">Membrane</keyword>
<dbReference type="InterPro" id="IPR036390">
    <property type="entry name" value="WH_DNA-bd_sf"/>
</dbReference>
<dbReference type="PROSITE" id="PS00657">
    <property type="entry name" value="FORK_HEAD_1"/>
    <property type="match status" value="1"/>
</dbReference>
<feature type="region of interest" description="Disordered" evidence="7">
    <location>
        <begin position="445"/>
        <end position="490"/>
    </location>
</feature>
<keyword evidence="2" id="KW-0805">Transcription regulation</keyword>
<feature type="region of interest" description="Disordered" evidence="7">
    <location>
        <begin position="385"/>
        <end position="419"/>
    </location>
</feature>
<dbReference type="PANTHER" id="PTHR13962:SF22">
    <property type="entry name" value="FORKHEAD BOX PROTEIN N3-LIKE PROTEIN"/>
    <property type="match status" value="1"/>
</dbReference>
<feature type="region of interest" description="Disordered" evidence="7">
    <location>
        <begin position="149"/>
        <end position="186"/>
    </location>
</feature>
<evidence type="ECO:0000256" key="6">
    <source>
        <dbReference type="PROSITE-ProRule" id="PRU00089"/>
    </source>
</evidence>
<dbReference type="InterPro" id="IPR030456">
    <property type="entry name" value="TF_fork_head_CS_2"/>
</dbReference>
<dbReference type="Pfam" id="PF00250">
    <property type="entry name" value="Forkhead"/>
    <property type="match status" value="1"/>
</dbReference>
<keyword evidence="11" id="KW-1185">Reference proteome</keyword>
<evidence type="ECO:0000313" key="11">
    <source>
        <dbReference type="Proteomes" id="UP000694388"/>
    </source>
</evidence>
<keyword evidence="3 6" id="KW-0238">DNA-binding</keyword>
<dbReference type="SMART" id="SM00339">
    <property type="entry name" value="FH"/>
    <property type="match status" value="1"/>
</dbReference>
<feature type="domain" description="Fork-head" evidence="9">
    <location>
        <begin position="594"/>
        <end position="661"/>
    </location>
</feature>
<feature type="DNA-binding region" description="Fork-head" evidence="6">
    <location>
        <begin position="594"/>
        <end position="661"/>
    </location>
</feature>
<evidence type="ECO:0000256" key="4">
    <source>
        <dbReference type="ARBA" id="ARBA00023163"/>
    </source>
</evidence>
<evidence type="ECO:0000259" key="9">
    <source>
        <dbReference type="PROSITE" id="PS50039"/>
    </source>
</evidence>
<dbReference type="PRINTS" id="PR00053">
    <property type="entry name" value="FORKHEAD"/>
</dbReference>
<dbReference type="InterPro" id="IPR036388">
    <property type="entry name" value="WH-like_DNA-bd_sf"/>
</dbReference>
<dbReference type="SUPFAM" id="SSF46785">
    <property type="entry name" value="Winged helix' DNA-binding domain"/>
    <property type="match status" value="1"/>
</dbReference>
<evidence type="ECO:0000256" key="3">
    <source>
        <dbReference type="ARBA" id="ARBA00023125"/>
    </source>
</evidence>
<evidence type="ECO:0000256" key="8">
    <source>
        <dbReference type="SAM" id="Phobius"/>
    </source>
</evidence>
<accession>A0A8C4Q7V5</accession>
<protein>
    <recommendedName>
        <fullName evidence="9">Fork-head domain-containing protein</fullName>
    </recommendedName>
</protein>
<dbReference type="GO" id="GO:0005634">
    <property type="term" value="C:nucleus"/>
    <property type="evidence" value="ECO:0007669"/>
    <property type="project" value="UniProtKB-SubCell"/>
</dbReference>
<name>A0A8C4Q7V5_EPTBU</name>
<evidence type="ECO:0000256" key="7">
    <source>
        <dbReference type="SAM" id="MobiDB-lite"/>
    </source>
</evidence>
<dbReference type="PROSITE" id="PS50039">
    <property type="entry name" value="FORK_HEAD_3"/>
    <property type="match status" value="1"/>
</dbReference>
<evidence type="ECO:0000313" key="10">
    <source>
        <dbReference type="Ensembl" id="ENSEBUP00000011136.1"/>
    </source>
</evidence>
<dbReference type="InterPro" id="IPR001766">
    <property type="entry name" value="Fork_head_dom"/>
</dbReference>
<feature type="compositionally biased region" description="Low complexity" evidence="7">
    <location>
        <begin position="472"/>
        <end position="488"/>
    </location>
</feature>
<dbReference type="AlphaFoldDB" id="A0A8C4Q7V5"/>
<dbReference type="GO" id="GO:0000987">
    <property type="term" value="F:cis-regulatory region sequence-specific DNA binding"/>
    <property type="evidence" value="ECO:0007669"/>
    <property type="project" value="TreeGrafter"/>
</dbReference>
<dbReference type="Gene3D" id="1.10.10.10">
    <property type="entry name" value="Winged helix-like DNA-binding domain superfamily/Winged helix DNA-binding domain"/>
    <property type="match status" value="1"/>
</dbReference>
<feature type="transmembrane region" description="Helical" evidence="8">
    <location>
        <begin position="720"/>
        <end position="742"/>
    </location>
</feature>
<proteinExistence type="predicted"/>
<dbReference type="PANTHER" id="PTHR13962">
    <property type="entry name" value="FORKHEAD BOX PROTEIN N3-LIKE PROTEIN-RELATED"/>
    <property type="match status" value="1"/>
</dbReference>
<dbReference type="PROSITE" id="PS00658">
    <property type="entry name" value="FORK_HEAD_2"/>
    <property type="match status" value="1"/>
</dbReference>
<keyword evidence="4" id="KW-0804">Transcription</keyword>
<comment type="subcellular location">
    <subcellularLocation>
        <location evidence="1 6">Nucleus</location>
    </subcellularLocation>
</comment>
<reference evidence="10" key="1">
    <citation type="submission" date="2025-08" db="UniProtKB">
        <authorList>
            <consortium name="Ensembl"/>
        </authorList>
    </citation>
    <scope>IDENTIFICATION</scope>
</reference>
<dbReference type="CDD" id="cd20031">
    <property type="entry name" value="FH_FOXN2-like"/>
    <property type="match status" value="1"/>
</dbReference>
<evidence type="ECO:0000256" key="5">
    <source>
        <dbReference type="ARBA" id="ARBA00023242"/>
    </source>
</evidence>
<keyword evidence="8" id="KW-0812">Transmembrane</keyword>